<feature type="domain" description="Protein kinase" evidence="7">
    <location>
        <begin position="1128"/>
        <end position="1501"/>
    </location>
</feature>
<keyword evidence="1" id="KW-0808">Transferase</keyword>
<accession>A0ABQ9WU48</accession>
<keyword evidence="6" id="KW-0472">Membrane</keyword>
<dbReference type="Gene3D" id="1.10.510.10">
    <property type="entry name" value="Transferase(Phosphotransferase) domain 1"/>
    <property type="match status" value="1"/>
</dbReference>
<keyword evidence="9" id="KW-1185">Reference proteome</keyword>
<dbReference type="PROSITE" id="PS50011">
    <property type="entry name" value="PROTEIN_KINASE_DOM"/>
    <property type="match status" value="1"/>
</dbReference>
<evidence type="ECO:0000259" key="7">
    <source>
        <dbReference type="PROSITE" id="PS50011"/>
    </source>
</evidence>
<evidence type="ECO:0000256" key="3">
    <source>
        <dbReference type="ARBA" id="ARBA00022777"/>
    </source>
</evidence>
<comment type="caution">
    <text evidence="8">The sequence shown here is derived from an EMBL/GenBank/DDBJ whole genome shotgun (WGS) entry which is preliminary data.</text>
</comment>
<evidence type="ECO:0000256" key="5">
    <source>
        <dbReference type="SAM" id="MobiDB-lite"/>
    </source>
</evidence>
<dbReference type="PANTHER" id="PTHR44329">
    <property type="entry name" value="SERINE/THREONINE-PROTEIN KINASE TNNI3K-RELATED"/>
    <property type="match status" value="1"/>
</dbReference>
<evidence type="ECO:0000256" key="4">
    <source>
        <dbReference type="ARBA" id="ARBA00022840"/>
    </source>
</evidence>
<dbReference type="InterPro" id="IPR011009">
    <property type="entry name" value="Kinase-like_dom_sf"/>
</dbReference>
<evidence type="ECO:0000256" key="1">
    <source>
        <dbReference type="ARBA" id="ARBA00022679"/>
    </source>
</evidence>
<proteinExistence type="predicted"/>
<name>A0ABQ9WU48_9EUKA</name>
<keyword evidence="6" id="KW-1133">Transmembrane helix</keyword>
<dbReference type="SUPFAM" id="SSF56112">
    <property type="entry name" value="Protein kinase-like (PK-like)"/>
    <property type="match status" value="1"/>
</dbReference>
<keyword evidence="4" id="KW-0067">ATP-binding</keyword>
<dbReference type="PANTHER" id="PTHR44329:SF288">
    <property type="entry name" value="MITOGEN-ACTIVATED PROTEIN KINASE KINASE KINASE 20"/>
    <property type="match status" value="1"/>
</dbReference>
<evidence type="ECO:0000313" key="8">
    <source>
        <dbReference type="EMBL" id="KAK2943043.1"/>
    </source>
</evidence>
<sequence length="1505" mass="162436">MECSPLIVCGDIAGHGSQIQIIRSTHISQSNVVLPLVGTCRNASGIDIGTQVMTDQTTNSDSHDKVSISGVGLLMTNQHFALGTGPLFTFHTGAVLENGMSVETSMLESTLVNVSSSSAFSPSEHLFGSEVSQRVVGSCVEKCTNHDSGTGMMSPNMGGTLMCLNTTFSSCIRERNTELEFSFENRTNTSTPARLIVSTADVTSVSFTLCTFSEMTVADESGQGGSAIIIFDTNSALTNKACFFLKCSGEGSGNSGGAMNFNPASSTESPFTVTDSSFAECSTSATAGSLLISSASSRLREMLFDGSRWHPVPFSGVNTVPLLPPVQRMRLYKLGNHKRLVPSLFSSTTTSDMVAFCDSTSGAPNYKSEGSVQPGLDLIPQVTATVSVQSACVAYVGNQATVTVSTRTAINGTMRVLLEGSNVPRLVHVVFGDDSTTSKTGTATVSSGANGILPDADYFFRKAALKGAAVLPPPMVRSAVSTLHDWNTTEIVLSGANLEEGSFWMLVEKDGNEWNISLTHSGSETLIGRAPLHTSTVPDRLEWSTEYEVIQVMWTPEGEQTEIEVRRSHTITFTTPDGPQLITACTNRQLSKALDRMIVFLEGRALLSRTGKVSLTDEITTWESLSNVVIVDDTHCTAEFAVGNNEMTGQLKYKNSYTLKGSWTKTDGFVVNDGITIVVPHPPAITHLTFPFSNTLHSGCFVTLTGTDLIVGNSLNVTLNNSLSFIATVTSETEAKSAEVQIGWPSTLQHNTKYEITSVKATNEAFASPTFDPAITDTAGSPVDPFIIYSDSGSSSDSSLFCGDLNRPCSSIEVGRKIMEGMGVHQTTMKIIESSTLSSSISISSNKRVMITKSTDIEPTLRIPSSSSSMSGGEGGEDVVLIEVEDSFLEMESLNVVVEWSDLSLSLIAASRSTVVLLSVSIAGQKERRLWNSIDLDGGLCGWESGFLKLVNSTTTITSTQLSHLWQGAINIEGGDLTIDTSTFRDNTPHSSSFPSLRHNIHCSKGGEIEIGSLSGGDGSSDTHPHLWLLSSDCELSGDDVNVNAPFFIPTLSSSSTSKLNKTEKAFCLSIEGKMLILCSLVLEVFEVTKDGKDGVSVPHPLSEETAPLFNETVIELSLPLSALSSLDESLEWRGRLGFGKDQKTATSFLIQKNARERRSEAVKENMKWWLPLVIVVCVVIVIVMVVVLVCWRHRRNEKHGTNVEEMKGIDQPSIEEEKLEIVTDNRIGVISTQACASSKSQADTKMDDAAESSMNLVDFENLEEALPCCGEMKTTVYVSKDRTLYNALHSEKRREVRVRQAQIQLVQGLKGVLKKDRDAAILRALTAHNILFDSKQNVCLKLNLDALPHTHLPISTQQRADEHHSQQERPDPEPTVETNESKQIGAVPTERVNEGVRWYAPEVISNKADVNSGHGAVFSLGLILWEMETGSVPFGEQDAVNASRQIVTGVVPKLELVENAEMRELISQCLCLGGDGRPDLDTIEATLAQIPADTSIHPKAFVES</sequence>
<dbReference type="InterPro" id="IPR051681">
    <property type="entry name" value="Ser/Thr_Kinases-Pseudokinases"/>
</dbReference>
<keyword evidence="3" id="KW-0418">Kinase</keyword>
<reference evidence="8 9" key="1">
    <citation type="journal article" date="2022" name="bioRxiv">
        <title>Genomics of Preaxostyla Flagellates Illuminates Evolutionary Transitions and the Path Towards Mitochondrial Loss.</title>
        <authorList>
            <person name="Novak L.V.F."/>
            <person name="Treitli S.C."/>
            <person name="Pyrih J."/>
            <person name="Halakuc P."/>
            <person name="Pipaliya S.V."/>
            <person name="Vacek V."/>
            <person name="Brzon O."/>
            <person name="Soukal P."/>
            <person name="Eme L."/>
            <person name="Dacks J.B."/>
            <person name="Karnkowska A."/>
            <person name="Elias M."/>
            <person name="Hampl V."/>
        </authorList>
    </citation>
    <scope>NUCLEOTIDE SEQUENCE [LARGE SCALE GENOMIC DNA]</scope>
    <source>
        <strain evidence="8">NAU3</strain>
        <tissue evidence="8">Gut</tissue>
    </source>
</reference>
<evidence type="ECO:0000313" key="9">
    <source>
        <dbReference type="Proteomes" id="UP001281761"/>
    </source>
</evidence>
<feature type="transmembrane region" description="Helical" evidence="6">
    <location>
        <begin position="1169"/>
        <end position="1192"/>
    </location>
</feature>
<keyword evidence="6" id="KW-0812">Transmembrane</keyword>
<gene>
    <name evidence="8" type="ORF">BLNAU_22054</name>
</gene>
<dbReference type="InterPro" id="IPR000719">
    <property type="entry name" value="Prot_kinase_dom"/>
</dbReference>
<evidence type="ECO:0000256" key="2">
    <source>
        <dbReference type="ARBA" id="ARBA00022741"/>
    </source>
</evidence>
<dbReference type="EMBL" id="JARBJD010000367">
    <property type="protein sequence ID" value="KAK2943043.1"/>
    <property type="molecule type" value="Genomic_DNA"/>
</dbReference>
<organism evidence="8 9">
    <name type="scientific">Blattamonas nauphoetae</name>
    <dbReference type="NCBI Taxonomy" id="2049346"/>
    <lineage>
        <taxon>Eukaryota</taxon>
        <taxon>Metamonada</taxon>
        <taxon>Preaxostyla</taxon>
        <taxon>Oxymonadida</taxon>
        <taxon>Blattamonas</taxon>
    </lineage>
</organism>
<protein>
    <recommendedName>
        <fullName evidence="7">Protein kinase domain-containing protein</fullName>
    </recommendedName>
</protein>
<keyword evidence="2" id="KW-0547">Nucleotide-binding</keyword>
<feature type="region of interest" description="Disordered" evidence="5">
    <location>
        <begin position="1357"/>
        <end position="1384"/>
    </location>
</feature>
<dbReference type="Proteomes" id="UP001281761">
    <property type="component" value="Unassembled WGS sequence"/>
</dbReference>
<dbReference type="Pfam" id="PF07714">
    <property type="entry name" value="PK_Tyr_Ser-Thr"/>
    <property type="match status" value="1"/>
</dbReference>
<dbReference type="InterPro" id="IPR001245">
    <property type="entry name" value="Ser-Thr/Tyr_kinase_cat_dom"/>
</dbReference>
<evidence type="ECO:0000256" key="6">
    <source>
        <dbReference type="SAM" id="Phobius"/>
    </source>
</evidence>
<feature type="compositionally biased region" description="Basic and acidic residues" evidence="5">
    <location>
        <begin position="1360"/>
        <end position="1373"/>
    </location>
</feature>